<keyword evidence="5 11" id="KW-0274">FAD</keyword>
<evidence type="ECO:0000256" key="7">
    <source>
        <dbReference type="ARBA" id="ARBA00023027"/>
    </source>
</evidence>
<evidence type="ECO:0000256" key="9">
    <source>
        <dbReference type="ARBA" id="ARBA00023284"/>
    </source>
</evidence>
<dbReference type="Gene3D" id="3.30.390.30">
    <property type="match status" value="1"/>
</dbReference>
<dbReference type="PIRSF" id="PIRSF000350">
    <property type="entry name" value="Mercury_reductase_MerA"/>
    <property type="match status" value="1"/>
</dbReference>
<dbReference type="EC" id="1.8.1.4" evidence="2 11"/>
<dbReference type="SUPFAM" id="SSF51905">
    <property type="entry name" value="FAD/NAD(P)-binding domain"/>
    <property type="match status" value="1"/>
</dbReference>
<dbReference type="InterPro" id="IPR001100">
    <property type="entry name" value="Pyr_nuc-diS_OxRdtase"/>
</dbReference>
<keyword evidence="7 11" id="KW-0520">NAD</keyword>
<gene>
    <name evidence="14" type="primary">lpdA</name>
    <name evidence="14" type="ORF">DHL47_00860</name>
</gene>
<evidence type="ECO:0000256" key="6">
    <source>
        <dbReference type="ARBA" id="ARBA00023002"/>
    </source>
</evidence>
<dbReference type="PRINTS" id="PR00411">
    <property type="entry name" value="PNDRDTASEI"/>
</dbReference>
<name>A0ABS5ATK2_9STRE</name>
<dbReference type="Proteomes" id="UP001519349">
    <property type="component" value="Unassembled WGS sequence"/>
</dbReference>
<dbReference type="Gene3D" id="3.50.50.60">
    <property type="entry name" value="FAD/NAD(P)-binding domain"/>
    <property type="match status" value="2"/>
</dbReference>
<sequence>MLVYDILIIGAGPGGYVAAEEAARLGKKVAVVEKQSIGGTCLNVGCIPSKSYLQHSHWLLSMQEASRYGIESRLEKIDFGRLVDRKNQVVASLQSGIHSTFKSLGIDYIEGEAQYVKDRVFSVAGREVTAKDVILATGSHPFIPPIAGLEQVDYLTTDSFFDVQVLPEKLAIIGGGVIAIELAFAMAPLGVEVTVIEVAPEILLTEEAAARQVIQKKLRKMGVKIYQGARIKEVTAHAVVLEDRQIAFDRLLLAAGRKPNLQLAKSMGLALTERNFVQVDQYYETSKEHVYAVGDLLESYMLAHVASAEGIKAVRAICRQAEEPVDSLGVPRSLYTSPEIASFGLSQEEAEQAGYDVLVQQLPFSYNGRAIAAAETEGYVKLISEKQYHLLLGAVIVGPQGTDLLQELILLRQAEATLDQVTDAVFAHPTRSELLQDVAKRIVRHD</sequence>
<evidence type="ECO:0000256" key="4">
    <source>
        <dbReference type="ARBA" id="ARBA00022630"/>
    </source>
</evidence>
<evidence type="ECO:0000259" key="12">
    <source>
        <dbReference type="Pfam" id="PF02852"/>
    </source>
</evidence>
<organism evidence="14 15">
    <name type="scientific">Streptococcus panodentis</name>
    <dbReference type="NCBI Taxonomy" id="1581472"/>
    <lineage>
        <taxon>Bacteria</taxon>
        <taxon>Bacillati</taxon>
        <taxon>Bacillota</taxon>
        <taxon>Bacilli</taxon>
        <taxon>Lactobacillales</taxon>
        <taxon>Streptococcaceae</taxon>
        <taxon>Streptococcus</taxon>
    </lineage>
</organism>
<comment type="miscellaneous">
    <text evidence="11">The active site is a redox-active disulfide bond.</text>
</comment>
<comment type="similarity">
    <text evidence="1 11">Belongs to the class-I pyridine nucleotide-disulfide oxidoreductase family.</text>
</comment>
<dbReference type="InterPro" id="IPR006258">
    <property type="entry name" value="Lipoamide_DH"/>
</dbReference>
<dbReference type="Pfam" id="PF07992">
    <property type="entry name" value="Pyr_redox_2"/>
    <property type="match status" value="1"/>
</dbReference>
<accession>A0ABS5ATK2</accession>
<dbReference type="PROSITE" id="PS00076">
    <property type="entry name" value="PYRIDINE_REDOX_1"/>
    <property type="match status" value="1"/>
</dbReference>
<evidence type="ECO:0000256" key="11">
    <source>
        <dbReference type="RuleBase" id="RU003692"/>
    </source>
</evidence>
<dbReference type="InterPro" id="IPR004099">
    <property type="entry name" value="Pyr_nucl-diS_OxRdtase_dimer"/>
</dbReference>
<evidence type="ECO:0000256" key="1">
    <source>
        <dbReference type="ARBA" id="ARBA00007532"/>
    </source>
</evidence>
<feature type="domain" description="Pyridine nucleotide-disulphide oxidoreductase dimerisation" evidence="12">
    <location>
        <begin position="330"/>
        <end position="437"/>
    </location>
</feature>
<keyword evidence="8" id="KW-1015">Disulfide bond</keyword>
<proteinExistence type="inferred from homology"/>
<evidence type="ECO:0000259" key="13">
    <source>
        <dbReference type="Pfam" id="PF07992"/>
    </source>
</evidence>
<evidence type="ECO:0000313" key="14">
    <source>
        <dbReference type="EMBL" id="MBP2619906.1"/>
    </source>
</evidence>
<evidence type="ECO:0000256" key="5">
    <source>
        <dbReference type="ARBA" id="ARBA00022827"/>
    </source>
</evidence>
<protein>
    <recommendedName>
        <fullName evidence="3 11">Dihydrolipoyl dehydrogenase</fullName>
        <ecNumber evidence="2 11">1.8.1.4</ecNumber>
    </recommendedName>
</protein>
<dbReference type="Pfam" id="PF02852">
    <property type="entry name" value="Pyr_redox_dim"/>
    <property type="match status" value="1"/>
</dbReference>
<evidence type="ECO:0000256" key="3">
    <source>
        <dbReference type="ARBA" id="ARBA00016961"/>
    </source>
</evidence>
<comment type="cofactor">
    <cofactor evidence="11">
        <name>FAD</name>
        <dbReference type="ChEBI" id="CHEBI:57692"/>
    </cofactor>
    <text evidence="11">Binds 1 FAD per subunit.</text>
</comment>
<dbReference type="RefSeq" id="WP_209550563.1">
    <property type="nucleotide sequence ID" value="NZ_QFAY01000001.1"/>
</dbReference>
<keyword evidence="9 11" id="KW-0676">Redox-active center</keyword>
<keyword evidence="6 11" id="KW-0560">Oxidoreductase</keyword>
<dbReference type="SUPFAM" id="SSF55424">
    <property type="entry name" value="FAD/NAD-linked reductases, dimerisation (C-terminal) domain"/>
    <property type="match status" value="1"/>
</dbReference>
<evidence type="ECO:0000256" key="8">
    <source>
        <dbReference type="ARBA" id="ARBA00023157"/>
    </source>
</evidence>
<dbReference type="EMBL" id="QFAY01000001">
    <property type="protein sequence ID" value="MBP2619906.1"/>
    <property type="molecule type" value="Genomic_DNA"/>
</dbReference>
<reference evidence="14 15" key="1">
    <citation type="submission" date="2018-05" db="EMBL/GenBank/DDBJ databases">
        <title>Draft genome sequence of Streptococcus panodentis CCUG 70867T.</title>
        <authorList>
            <person name="Salva-Serra F."/>
            <person name="Mendez V."/>
            <person name="Jaen-Luchoro D."/>
            <person name="Gonzales-Siles L."/>
            <person name="Karlsson R."/>
            <person name="Engstrom-Jakobsson H."/>
            <person name="Busquets A."/>
            <person name="Gomila M."/>
            <person name="Pineiro-Iglesias B."/>
            <person name="Bennasar-Figueras A."/>
            <person name="Seeger M."/>
            <person name="Moore E."/>
        </authorList>
    </citation>
    <scope>NUCLEOTIDE SEQUENCE [LARGE SCALE GENOMIC DNA]</scope>
    <source>
        <strain evidence="14 15">CCUG 70867</strain>
    </source>
</reference>
<feature type="domain" description="FAD/NAD(P)-binding" evidence="13">
    <location>
        <begin position="4"/>
        <end position="310"/>
    </location>
</feature>
<dbReference type="InterPro" id="IPR050151">
    <property type="entry name" value="Class-I_Pyr_Nuc-Dis_Oxidored"/>
</dbReference>
<keyword evidence="4 11" id="KW-0285">Flavoprotein</keyword>
<dbReference type="InterPro" id="IPR036188">
    <property type="entry name" value="FAD/NAD-bd_sf"/>
</dbReference>
<dbReference type="InterPro" id="IPR012999">
    <property type="entry name" value="Pyr_OxRdtase_I_AS"/>
</dbReference>
<evidence type="ECO:0000313" key="15">
    <source>
        <dbReference type="Proteomes" id="UP001519349"/>
    </source>
</evidence>
<keyword evidence="15" id="KW-1185">Reference proteome</keyword>
<dbReference type="PRINTS" id="PR00368">
    <property type="entry name" value="FADPNR"/>
</dbReference>
<comment type="caution">
    <text evidence="14">The sequence shown here is derived from an EMBL/GenBank/DDBJ whole genome shotgun (WGS) entry which is preliminary data.</text>
</comment>
<comment type="catalytic activity">
    <reaction evidence="10 11">
        <text>N(6)-[(R)-dihydrolipoyl]-L-lysyl-[protein] + NAD(+) = N(6)-[(R)-lipoyl]-L-lysyl-[protein] + NADH + H(+)</text>
        <dbReference type="Rhea" id="RHEA:15045"/>
        <dbReference type="Rhea" id="RHEA-COMP:10474"/>
        <dbReference type="Rhea" id="RHEA-COMP:10475"/>
        <dbReference type="ChEBI" id="CHEBI:15378"/>
        <dbReference type="ChEBI" id="CHEBI:57540"/>
        <dbReference type="ChEBI" id="CHEBI:57945"/>
        <dbReference type="ChEBI" id="CHEBI:83099"/>
        <dbReference type="ChEBI" id="CHEBI:83100"/>
        <dbReference type="EC" id="1.8.1.4"/>
    </reaction>
</comment>
<evidence type="ECO:0000256" key="10">
    <source>
        <dbReference type="ARBA" id="ARBA00049187"/>
    </source>
</evidence>
<dbReference type="NCBIfam" id="TIGR01350">
    <property type="entry name" value="lipoamide_DH"/>
    <property type="match status" value="1"/>
</dbReference>
<evidence type="ECO:0000256" key="2">
    <source>
        <dbReference type="ARBA" id="ARBA00012608"/>
    </source>
</evidence>
<dbReference type="InterPro" id="IPR016156">
    <property type="entry name" value="FAD/NAD-linked_Rdtase_dimer_sf"/>
</dbReference>
<dbReference type="PANTHER" id="PTHR22912:SF151">
    <property type="entry name" value="DIHYDROLIPOYL DEHYDROGENASE, MITOCHONDRIAL"/>
    <property type="match status" value="1"/>
</dbReference>
<dbReference type="PANTHER" id="PTHR22912">
    <property type="entry name" value="DISULFIDE OXIDOREDUCTASE"/>
    <property type="match status" value="1"/>
</dbReference>
<dbReference type="InterPro" id="IPR023753">
    <property type="entry name" value="FAD/NAD-binding_dom"/>
</dbReference>